<evidence type="ECO:0000256" key="1">
    <source>
        <dbReference type="ARBA" id="ARBA00006383"/>
    </source>
</evidence>
<dbReference type="RefSeq" id="WP_163384770.1">
    <property type="nucleotide sequence ID" value="NZ_JAUFQS010000003.1"/>
</dbReference>
<organism evidence="6 7">
    <name type="scientific">Cyclobacterium jeungdonense</name>
    <dbReference type="NCBI Taxonomy" id="708087"/>
    <lineage>
        <taxon>Bacteria</taxon>
        <taxon>Pseudomonadati</taxon>
        <taxon>Bacteroidota</taxon>
        <taxon>Cytophagia</taxon>
        <taxon>Cytophagales</taxon>
        <taxon>Cyclobacteriaceae</taxon>
        <taxon>Cyclobacterium</taxon>
    </lineage>
</organism>
<evidence type="ECO:0000256" key="5">
    <source>
        <dbReference type="RuleBase" id="RU365031"/>
    </source>
</evidence>
<accession>A0ABT8C1F5</accession>
<dbReference type="InterPro" id="IPR028345">
    <property type="entry name" value="Antibiotic_NAT-like"/>
</dbReference>
<keyword evidence="3 5" id="KW-0808">Transferase</keyword>
<evidence type="ECO:0000256" key="4">
    <source>
        <dbReference type="ARBA" id="ARBA00023315"/>
    </source>
</evidence>
<dbReference type="Pfam" id="PF02522">
    <property type="entry name" value="Antibiotic_NAT"/>
    <property type="match status" value="1"/>
</dbReference>
<dbReference type="EMBL" id="JAUFQS010000003">
    <property type="protein sequence ID" value="MDN3686619.1"/>
    <property type="molecule type" value="Genomic_DNA"/>
</dbReference>
<dbReference type="PANTHER" id="PTHR11104">
    <property type="entry name" value="AMINOGLYCOSIDE N3-ACETYLTRANSFERASE"/>
    <property type="match status" value="1"/>
</dbReference>
<keyword evidence="7" id="KW-1185">Reference proteome</keyword>
<dbReference type="InterPro" id="IPR003679">
    <property type="entry name" value="Amioglycoside_AcTrfase"/>
</dbReference>
<dbReference type="Proteomes" id="UP001236663">
    <property type="component" value="Unassembled WGS sequence"/>
</dbReference>
<protein>
    <recommendedName>
        <fullName evidence="2 5">Aminoglycoside N(3)-acetyltransferase</fullName>
        <ecNumber evidence="5">2.3.1.-</ecNumber>
    </recommendedName>
</protein>
<dbReference type="EC" id="2.3.1.-" evidence="5"/>
<evidence type="ECO:0000313" key="7">
    <source>
        <dbReference type="Proteomes" id="UP001236663"/>
    </source>
</evidence>
<comment type="caution">
    <text evidence="6">The sequence shown here is derived from an EMBL/GenBank/DDBJ whole genome shotgun (WGS) entry which is preliminary data.</text>
</comment>
<name>A0ABT8C1F5_9BACT</name>
<comment type="similarity">
    <text evidence="1 5">Belongs to the antibiotic N-acetyltransferase family.</text>
</comment>
<comment type="catalytic activity">
    <reaction evidence="5">
        <text>a 2-deoxystreptamine antibiotic + acetyl-CoA = an N(3)-acetyl-2-deoxystreptamine antibiotic + CoA + H(+)</text>
        <dbReference type="Rhea" id="RHEA:12665"/>
        <dbReference type="ChEBI" id="CHEBI:15378"/>
        <dbReference type="ChEBI" id="CHEBI:57287"/>
        <dbReference type="ChEBI" id="CHEBI:57288"/>
        <dbReference type="ChEBI" id="CHEBI:57921"/>
        <dbReference type="ChEBI" id="CHEBI:77452"/>
        <dbReference type="EC" id="2.3.1.81"/>
    </reaction>
</comment>
<keyword evidence="4 5" id="KW-0012">Acyltransferase</keyword>
<evidence type="ECO:0000256" key="2">
    <source>
        <dbReference type="ARBA" id="ARBA00012882"/>
    </source>
</evidence>
<sequence>MGKVVDKALKYIKYVTPLGLKNFFRKARRRYKRNFTLSKEERVPLELEEFERILTEELGIKEGDTLIVHSSFGNMNASFSPQDTVALLKKLVGNSGNLLMPFYPTGHAYYWIQEGNVFDVHTSRSYMGVLTQVFKESDGVKLSPHPVKALSAWGKDRDWLIQEHHLSVYPYDEKSPYYKTRLLPESKTLGLGVEINSFFHSCEDLFLKDKMEIYSDMRFDGRMNYYGKMMEVATYLHQPDKVNSIISACGYLKETGCSDYVSVERKGAVFYTVSNEAVYLHAKKWLEDGVSRTVYSQKKH</sequence>
<dbReference type="SUPFAM" id="SSF110710">
    <property type="entry name" value="TTHA0583/YokD-like"/>
    <property type="match status" value="1"/>
</dbReference>
<evidence type="ECO:0000313" key="6">
    <source>
        <dbReference type="EMBL" id="MDN3686619.1"/>
    </source>
</evidence>
<gene>
    <name evidence="6" type="ORF">QWZ15_02150</name>
</gene>
<dbReference type="PANTHER" id="PTHR11104:SF0">
    <property type="entry name" value="SPBETA PROPHAGE-DERIVED AMINOGLYCOSIDE N(3')-ACETYLTRANSFERASE-LIKE PROTEIN YOKD"/>
    <property type="match status" value="1"/>
</dbReference>
<evidence type="ECO:0000256" key="3">
    <source>
        <dbReference type="ARBA" id="ARBA00022679"/>
    </source>
</evidence>
<proteinExistence type="inferred from homology"/>
<reference evidence="7" key="1">
    <citation type="journal article" date="2019" name="Int. J. Syst. Evol. Microbiol.">
        <title>The Global Catalogue of Microorganisms (GCM) 10K type strain sequencing project: providing services to taxonomists for standard genome sequencing and annotation.</title>
        <authorList>
            <consortium name="The Broad Institute Genomics Platform"/>
            <consortium name="The Broad Institute Genome Sequencing Center for Infectious Disease"/>
            <person name="Wu L."/>
            <person name="Ma J."/>
        </authorList>
    </citation>
    <scope>NUCLEOTIDE SEQUENCE [LARGE SCALE GENOMIC DNA]</scope>
    <source>
        <strain evidence="7">CECT 7706</strain>
    </source>
</reference>
<keyword evidence="5" id="KW-0046">Antibiotic resistance</keyword>